<dbReference type="SUPFAM" id="SSF49265">
    <property type="entry name" value="Fibronectin type III"/>
    <property type="match status" value="3"/>
</dbReference>
<dbReference type="PROSITE" id="PS51820">
    <property type="entry name" value="PA14"/>
    <property type="match status" value="1"/>
</dbReference>
<protein>
    <submittedName>
        <fullName evidence="5">PA14 domain-containing protein</fullName>
    </submittedName>
</protein>
<keyword evidence="2" id="KW-0119">Carbohydrate metabolism</keyword>
<dbReference type="Gene3D" id="2.60.40.10">
    <property type="entry name" value="Immunoglobulins"/>
    <property type="match status" value="5"/>
</dbReference>
<sequence>AAHAATTCSTGVWVASYYANTTFKGTPKKTTCDTSINENYGTGDPTGVTLPKDNFGVRWNLTRDFGSGGPFTFTAATRDGIRVYLDGTRKIDLWKDVTTTRTKTLNLTIPKGKHTLRVDYAAFKGSANVKFTYTPRTTASVDKTKPLAPTGLKGGVGCTTCLTVRITWTKSAEMDLVGYRVYRRPTGTSSWTAVSGSAPVTATARSDTPPARNGELYDYAVTAVDKAGNASAMSVLSRVVSGDVTAPATPTGVTATGEDAGVTVTWQPVPGAVRYTVKRALDHQKETHLGTSASTTFLDTKVPRTERWTYYVAAVDAAGNTSGYTLNADAPTAVRPLAAPITVTATPTVGGADLTWFVPADGGNYFDFEVHHSTSLPVDTSGTPARCYITRTRLADGRMQYACSNSGLPKGATYHYTITGVDQAGRRSAPSSPVTVTTLTRDFVPPAAVTGLASSATEYGVLLEWDMNREPDMDEYVVYRGKMVADGDHQVCSGEVFAERNWDRPGLIDDQLPDGEEICYFVDAVDRYGNSSYESTGRAVTVSVTEPDLRPTVDTPSGSPVQLNAFDSGTNARLVWGQVVDAVGYRVYRWDRNTGRYESLTAEPVTATAWTDTAASRGTTHFYWVRAVYADGTESLPDGDYTILAP</sequence>
<dbReference type="Gene3D" id="3.90.182.10">
    <property type="entry name" value="Toxin - Anthrax Protective Antigen,domain 1"/>
    <property type="match status" value="1"/>
</dbReference>
<dbReference type="RefSeq" id="WP_089229304.1">
    <property type="nucleotide sequence ID" value="NZ_FZOF01000053.1"/>
</dbReference>
<evidence type="ECO:0000313" key="6">
    <source>
        <dbReference type="Proteomes" id="UP000198280"/>
    </source>
</evidence>
<dbReference type="SMART" id="SM00060">
    <property type="entry name" value="FN3"/>
    <property type="match status" value="5"/>
</dbReference>
<dbReference type="GO" id="GO:0016798">
    <property type="term" value="F:hydrolase activity, acting on glycosyl bonds"/>
    <property type="evidence" value="ECO:0007669"/>
    <property type="project" value="UniProtKB-KW"/>
</dbReference>
<dbReference type="Pfam" id="PF07691">
    <property type="entry name" value="PA14"/>
    <property type="match status" value="1"/>
</dbReference>
<dbReference type="PROSITE" id="PS50853">
    <property type="entry name" value="FN3"/>
    <property type="match status" value="1"/>
</dbReference>
<feature type="domain" description="PA14" evidence="4">
    <location>
        <begin position="8"/>
        <end position="151"/>
    </location>
</feature>
<dbReference type="EMBL" id="FZOF01000053">
    <property type="protein sequence ID" value="SNT59021.1"/>
    <property type="molecule type" value="Genomic_DNA"/>
</dbReference>
<dbReference type="Proteomes" id="UP000198280">
    <property type="component" value="Unassembled WGS sequence"/>
</dbReference>
<dbReference type="AlphaFoldDB" id="A0A239NVT8"/>
<dbReference type="GO" id="GO:0000272">
    <property type="term" value="P:polysaccharide catabolic process"/>
    <property type="evidence" value="ECO:0007669"/>
    <property type="project" value="UniProtKB-KW"/>
</dbReference>
<dbReference type="OrthoDB" id="9815404at2"/>
<reference evidence="5 6" key="1">
    <citation type="submission" date="2017-06" db="EMBL/GenBank/DDBJ databases">
        <authorList>
            <person name="Kim H.J."/>
            <person name="Triplett B.A."/>
        </authorList>
    </citation>
    <scope>NUCLEOTIDE SEQUENCE [LARGE SCALE GENOMIC DNA]</scope>
    <source>
        <strain evidence="5 6">CGMCC 4.1858</strain>
    </source>
</reference>
<feature type="non-terminal residue" evidence="5">
    <location>
        <position position="1"/>
    </location>
</feature>
<dbReference type="InterPro" id="IPR037524">
    <property type="entry name" value="PA14/GLEYA"/>
</dbReference>
<keyword evidence="1" id="KW-0326">Glycosidase</keyword>
<evidence type="ECO:0000256" key="2">
    <source>
        <dbReference type="ARBA" id="ARBA00023326"/>
    </source>
</evidence>
<dbReference type="CDD" id="cd00063">
    <property type="entry name" value="FN3"/>
    <property type="match status" value="1"/>
</dbReference>
<dbReference type="SMART" id="SM00758">
    <property type="entry name" value="PA14"/>
    <property type="match status" value="1"/>
</dbReference>
<evidence type="ECO:0000313" key="5">
    <source>
        <dbReference type="EMBL" id="SNT59021.1"/>
    </source>
</evidence>
<keyword evidence="2" id="KW-0624">Polysaccharide degradation</keyword>
<gene>
    <name evidence="5" type="ORF">SAMN05216252_1531</name>
</gene>
<accession>A0A239NVT8</accession>
<keyword evidence="6" id="KW-1185">Reference proteome</keyword>
<dbReference type="InterPro" id="IPR013783">
    <property type="entry name" value="Ig-like_fold"/>
</dbReference>
<keyword evidence="1" id="KW-0378">Hydrolase</keyword>
<name>A0A239NVT8_9ACTN</name>
<organism evidence="5 6">
    <name type="scientific">Actinacidiphila glaucinigra</name>
    <dbReference type="NCBI Taxonomy" id="235986"/>
    <lineage>
        <taxon>Bacteria</taxon>
        <taxon>Bacillati</taxon>
        <taxon>Actinomycetota</taxon>
        <taxon>Actinomycetes</taxon>
        <taxon>Kitasatosporales</taxon>
        <taxon>Streptomycetaceae</taxon>
        <taxon>Actinacidiphila</taxon>
    </lineage>
</organism>
<evidence type="ECO:0000259" key="4">
    <source>
        <dbReference type="PROSITE" id="PS51820"/>
    </source>
</evidence>
<dbReference type="InterPro" id="IPR011658">
    <property type="entry name" value="PA14_dom"/>
</dbReference>
<dbReference type="SUPFAM" id="SSF56988">
    <property type="entry name" value="Anthrax protective antigen"/>
    <property type="match status" value="1"/>
</dbReference>
<evidence type="ECO:0000259" key="3">
    <source>
        <dbReference type="PROSITE" id="PS50853"/>
    </source>
</evidence>
<dbReference type="InterPro" id="IPR003961">
    <property type="entry name" value="FN3_dom"/>
</dbReference>
<dbReference type="InterPro" id="IPR036116">
    <property type="entry name" value="FN3_sf"/>
</dbReference>
<proteinExistence type="predicted"/>
<feature type="domain" description="Fibronectin type-III" evidence="3">
    <location>
        <begin position="148"/>
        <end position="248"/>
    </location>
</feature>
<evidence type="ECO:0000256" key="1">
    <source>
        <dbReference type="ARBA" id="ARBA00023295"/>
    </source>
</evidence>